<dbReference type="InterPro" id="IPR005508">
    <property type="entry name" value="At2g31720-like"/>
</dbReference>
<evidence type="ECO:0000256" key="1">
    <source>
        <dbReference type="SAM" id="MobiDB-lite"/>
    </source>
</evidence>
<dbReference type="EMBL" id="QGNW01001271">
    <property type="protein sequence ID" value="RVW47698.1"/>
    <property type="molecule type" value="Genomic_DNA"/>
</dbReference>
<dbReference type="AlphaFoldDB" id="A0A438EJ46"/>
<evidence type="ECO:0000313" key="3">
    <source>
        <dbReference type="Proteomes" id="UP000288805"/>
    </source>
</evidence>
<dbReference type="PANTHER" id="PTHR31541">
    <property type="entry name" value="B3 DOMAIN PLANT PROTEIN-RELATED"/>
    <property type="match status" value="1"/>
</dbReference>
<dbReference type="PANTHER" id="PTHR31541:SF25">
    <property type="entry name" value="GAMMA-GLIADIN B"/>
    <property type="match status" value="1"/>
</dbReference>
<evidence type="ECO:0000313" key="2">
    <source>
        <dbReference type="EMBL" id="RVW47698.1"/>
    </source>
</evidence>
<name>A0A438EJ46_VITVI</name>
<comment type="caution">
    <text evidence="2">The sequence shown here is derived from an EMBL/GenBank/DDBJ whole genome shotgun (WGS) entry which is preliminary data.</text>
</comment>
<feature type="region of interest" description="Disordered" evidence="1">
    <location>
        <begin position="63"/>
        <end position="82"/>
    </location>
</feature>
<organism evidence="2 3">
    <name type="scientific">Vitis vinifera</name>
    <name type="common">Grape</name>
    <dbReference type="NCBI Taxonomy" id="29760"/>
    <lineage>
        <taxon>Eukaryota</taxon>
        <taxon>Viridiplantae</taxon>
        <taxon>Streptophyta</taxon>
        <taxon>Embryophyta</taxon>
        <taxon>Tracheophyta</taxon>
        <taxon>Spermatophyta</taxon>
        <taxon>Magnoliopsida</taxon>
        <taxon>eudicotyledons</taxon>
        <taxon>Gunneridae</taxon>
        <taxon>Pentapetalae</taxon>
        <taxon>rosids</taxon>
        <taxon>Vitales</taxon>
        <taxon>Vitaceae</taxon>
        <taxon>Viteae</taxon>
        <taxon>Vitis</taxon>
    </lineage>
</organism>
<dbReference type="Proteomes" id="UP000288805">
    <property type="component" value="Unassembled WGS sequence"/>
</dbReference>
<accession>A0A438EJ46</accession>
<proteinExistence type="predicted"/>
<reference evidence="2 3" key="1">
    <citation type="journal article" date="2018" name="PLoS Genet.">
        <title>Population sequencing reveals clonal diversity and ancestral inbreeding in the grapevine cultivar Chardonnay.</title>
        <authorList>
            <person name="Roach M.J."/>
            <person name="Johnson D.L."/>
            <person name="Bohlmann J."/>
            <person name="van Vuuren H.J."/>
            <person name="Jones S.J."/>
            <person name="Pretorius I.S."/>
            <person name="Schmidt S.A."/>
            <person name="Borneman A.R."/>
        </authorList>
    </citation>
    <scope>NUCLEOTIDE SEQUENCE [LARGE SCALE GENOMIC DNA]</scope>
    <source>
        <strain evidence="3">cv. Chardonnay</strain>
        <tissue evidence="2">Leaf</tissue>
    </source>
</reference>
<gene>
    <name evidence="2" type="ORF">CK203_107055</name>
</gene>
<sequence length="82" mass="9301">MEVINVFKKRSRSRNGHHESDQGSGGSDVTFVIQKPLFKTDVIPGHNRLSIPLNQIQQSFLTPEESERLKSGGNEKNVQIWK</sequence>
<dbReference type="GO" id="GO:0003677">
    <property type="term" value="F:DNA binding"/>
    <property type="evidence" value="ECO:0007669"/>
    <property type="project" value="InterPro"/>
</dbReference>
<feature type="region of interest" description="Disordered" evidence="1">
    <location>
        <begin position="1"/>
        <end position="28"/>
    </location>
</feature>
<protein>
    <submittedName>
        <fullName evidence="2">Uncharacterized protein</fullName>
    </submittedName>
</protein>
<dbReference type="Pfam" id="PF03754">
    <property type="entry name" value="At2g31720-like"/>
    <property type="match status" value="1"/>
</dbReference>